<evidence type="ECO:0000256" key="11">
    <source>
        <dbReference type="ARBA" id="ARBA00023158"/>
    </source>
</evidence>
<keyword evidence="4" id="KW-0547">Nucleotide-binding</keyword>
<keyword evidence="6" id="KW-0227">DNA damage</keyword>
<feature type="domain" description="Morc S5" evidence="16">
    <location>
        <begin position="365"/>
        <end position="505"/>
    </location>
</feature>
<keyword evidence="7" id="KW-0378">Hydrolase</keyword>
<gene>
    <name evidence="17" type="ORF">HPP92_009577</name>
</gene>
<proteinExistence type="inferred from homology"/>
<dbReference type="PANTHER" id="PTHR23336">
    <property type="entry name" value="ZINC FINGER CW-TYPE COILED-COIL DOMAIN PROTEIN 3"/>
    <property type="match status" value="1"/>
</dbReference>
<evidence type="ECO:0000256" key="3">
    <source>
        <dbReference type="ARBA" id="ARBA00022722"/>
    </source>
</evidence>
<dbReference type="InterPro" id="IPR036890">
    <property type="entry name" value="HATPase_C_sf"/>
</dbReference>
<dbReference type="GO" id="GO:0006325">
    <property type="term" value="P:chromatin organization"/>
    <property type="evidence" value="ECO:0007669"/>
    <property type="project" value="UniProtKB-KW"/>
</dbReference>
<dbReference type="EMBL" id="JADCNM010000004">
    <property type="protein sequence ID" value="KAG0487482.1"/>
    <property type="molecule type" value="Genomic_DNA"/>
</dbReference>
<dbReference type="Proteomes" id="UP000639772">
    <property type="component" value="Unassembled WGS sequence"/>
</dbReference>
<dbReference type="GO" id="GO:0031349">
    <property type="term" value="P:positive regulation of defense response"/>
    <property type="evidence" value="ECO:0007669"/>
    <property type="project" value="UniProtKB-ARBA"/>
</dbReference>
<keyword evidence="5" id="KW-0255">Endonuclease</keyword>
<feature type="region of interest" description="Disordered" evidence="15">
    <location>
        <begin position="46"/>
        <end position="74"/>
    </location>
</feature>
<evidence type="ECO:0000256" key="9">
    <source>
        <dbReference type="ARBA" id="ARBA00022853"/>
    </source>
</evidence>
<dbReference type="AlphaFoldDB" id="A0A835RK68"/>
<dbReference type="InterPro" id="IPR041006">
    <property type="entry name" value="Morc_S5"/>
</dbReference>
<keyword evidence="8" id="KW-0067">ATP-binding</keyword>
<name>A0A835RK68_VANPL</name>
<evidence type="ECO:0000256" key="15">
    <source>
        <dbReference type="SAM" id="MobiDB-lite"/>
    </source>
</evidence>
<feature type="compositionally biased region" description="Acidic residues" evidence="15">
    <location>
        <begin position="48"/>
        <end position="65"/>
    </location>
</feature>
<evidence type="ECO:0000256" key="7">
    <source>
        <dbReference type="ARBA" id="ARBA00022801"/>
    </source>
</evidence>
<dbReference type="GO" id="GO:0005524">
    <property type="term" value="F:ATP binding"/>
    <property type="evidence" value="ECO:0007669"/>
    <property type="project" value="UniProtKB-KW"/>
</dbReference>
<dbReference type="GO" id="GO:0016887">
    <property type="term" value="F:ATP hydrolysis activity"/>
    <property type="evidence" value="ECO:0007669"/>
    <property type="project" value="InterPro"/>
</dbReference>
<evidence type="ECO:0000256" key="14">
    <source>
        <dbReference type="SAM" id="Coils"/>
    </source>
</evidence>
<organism evidence="17 18">
    <name type="scientific">Vanilla planifolia</name>
    <name type="common">Vanilla</name>
    <dbReference type="NCBI Taxonomy" id="51239"/>
    <lineage>
        <taxon>Eukaryota</taxon>
        <taxon>Viridiplantae</taxon>
        <taxon>Streptophyta</taxon>
        <taxon>Embryophyta</taxon>
        <taxon>Tracheophyta</taxon>
        <taxon>Spermatophyta</taxon>
        <taxon>Magnoliopsida</taxon>
        <taxon>Liliopsida</taxon>
        <taxon>Asparagales</taxon>
        <taxon>Orchidaceae</taxon>
        <taxon>Vanilloideae</taxon>
        <taxon>Vanilleae</taxon>
        <taxon>Vanilla</taxon>
    </lineage>
</organism>
<keyword evidence="3" id="KW-0540">Nuclease</keyword>
<comment type="subcellular location">
    <subcellularLocation>
        <location evidence="1">Nucleus</location>
    </subcellularLocation>
</comment>
<evidence type="ECO:0000256" key="1">
    <source>
        <dbReference type="ARBA" id="ARBA00004123"/>
    </source>
</evidence>
<evidence type="ECO:0000256" key="4">
    <source>
        <dbReference type="ARBA" id="ARBA00022741"/>
    </source>
</evidence>
<keyword evidence="11" id="KW-0943">RNA-mediated gene silencing</keyword>
<evidence type="ECO:0000256" key="5">
    <source>
        <dbReference type="ARBA" id="ARBA00022759"/>
    </source>
</evidence>
<feature type="region of interest" description="Disordered" evidence="15">
    <location>
        <begin position="1"/>
        <end position="29"/>
    </location>
</feature>
<feature type="compositionally biased region" description="Polar residues" evidence="15">
    <location>
        <begin position="603"/>
        <end position="624"/>
    </location>
</feature>
<dbReference type="Pfam" id="PF17942">
    <property type="entry name" value="Morc6_S5"/>
    <property type="match status" value="1"/>
</dbReference>
<keyword evidence="10 14" id="KW-0175">Coiled coil</keyword>
<accession>A0A835RK68</accession>
<evidence type="ECO:0000256" key="2">
    <source>
        <dbReference type="ARBA" id="ARBA00007845"/>
    </source>
</evidence>
<reference evidence="17 18" key="1">
    <citation type="journal article" date="2020" name="Nat. Food">
        <title>A phased Vanilla planifolia genome enables genetic improvement of flavour and production.</title>
        <authorList>
            <person name="Hasing T."/>
            <person name="Tang H."/>
            <person name="Brym M."/>
            <person name="Khazi F."/>
            <person name="Huang T."/>
            <person name="Chambers A.H."/>
        </authorList>
    </citation>
    <scope>NUCLEOTIDE SEQUENCE [LARGE SCALE GENOMIC DNA]</scope>
    <source>
        <tissue evidence="17">Leaf</tissue>
    </source>
</reference>
<evidence type="ECO:0000256" key="10">
    <source>
        <dbReference type="ARBA" id="ARBA00023054"/>
    </source>
</evidence>
<dbReference type="SUPFAM" id="SSF55874">
    <property type="entry name" value="ATPase domain of HSP90 chaperone/DNA topoisomerase II/histidine kinase"/>
    <property type="match status" value="1"/>
</dbReference>
<evidence type="ECO:0000256" key="8">
    <source>
        <dbReference type="ARBA" id="ARBA00022840"/>
    </source>
</evidence>
<feature type="region of interest" description="Disordered" evidence="15">
    <location>
        <begin position="571"/>
        <end position="632"/>
    </location>
</feature>
<keyword evidence="12" id="KW-0234">DNA repair</keyword>
<dbReference type="Pfam" id="PF13589">
    <property type="entry name" value="HATPase_c_3"/>
    <property type="match status" value="1"/>
</dbReference>
<keyword evidence="9" id="KW-0156">Chromatin regulator</keyword>
<feature type="compositionally biased region" description="Polar residues" evidence="15">
    <location>
        <begin position="574"/>
        <end position="594"/>
    </location>
</feature>
<dbReference type="GO" id="GO:0004519">
    <property type="term" value="F:endonuclease activity"/>
    <property type="evidence" value="ECO:0007669"/>
    <property type="project" value="UniProtKB-KW"/>
</dbReference>
<dbReference type="FunFam" id="3.30.565.10:FF:000075">
    <property type="entry name" value="MORC family CW-type zinc finger protein 4"/>
    <property type="match status" value="1"/>
</dbReference>
<evidence type="ECO:0000313" key="18">
    <source>
        <dbReference type="Proteomes" id="UP000639772"/>
    </source>
</evidence>
<evidence type="ECO:0000259" key="16">
    <source>
        <dbReference type="Pfam" id="PF17942"/>
    </source>
</evidence>
<comment type="similarity">
    <text evidence="2">Belongs to the MORC ATPase protein family.</text>
</comment>
<comment type="caution">
    <text evidence="17">The sequence shown here is derived from an EMBL/GenBank/DDBJ whole genome shotgun (WGS) entry which is preliminary data.</text>
</comment>
<sequence length="792" mass="88589">MKSAAKLEMSDATDGLSSQDRCRLLEAPPQPTPTIVAAAFIDLSSSESDSEGEIEDGLMESDEVEGTSKRRKADGKMMASLPPGFLDPLPSAELLIRAPQLPRHQPVAARPALLCSGSRQFWKAGDFEGVPAAEDSVQPSMGIDHVRVHPKFLHSNATSHKWALGAIAELLDNALDEVCNGATFVNIDMLLNKKDESRMLLIEDNGGGMDPDKMRQCMSLGYSSKNKIANCIGQYGNGFKNSTMRLGADVIVFSQCSGKQGKSIIQSIGMLSYTYLRNTGKEDVVVPMLHYEKRGTISEKLMWSSVVDWNKNVDTIVQWSPYLNEDDLLQQFNSMSDHGTRILIYNLWEDDQGKLELDFDADKFSYASILYLRLPHAFRMILRGKEIEHHNIVNDMILKQEVTYHPNTGSDGIPKYSNMVAVITIGFVKDAKHHVNFHGFNVYHKNRLIKPFWRVWNAAGSHGRGVIGVLEANFVEPTHDKQGFERTIVLSRLETRLVQMQKAYWSTNCHKIGYAPRCNKRCIEAEDNDETSPKIPRLVSSLHPVKPVLTNKLSKDSGEFQGKYISRVSKKGKSISSTESSKGVRSSPMENGSKNIKEKPLKSTGSSCLGSHSMPSGSTESDSDSQTKGEDVFSSIPNASALSKFSDKETSCLELQETFPNQQISEGTRSLTKEPIVMPLETIPDPEVYQLRISLLEDENEALKQRINSMDETILLEKRKNKSLIDKVEDTEKKLEELNKEQEALIDIFAEERNRRDEEEANLRKRLKEAQDEIHDLLKKLASNKCNSSSLS</sequence>
<evidence type="ECO:0000256" key="6">
    <source>
        <dbReference type="ARBA" id="ARBA00022763"/>
    </source>
</evidence>
<evidence type="ECO:0000313" key="17">
    <source>
        <dbReference type="EMBL" id="KAG0487482.1"/>
    </source>
</evidence>
<evidence type="ECO:0000256" key="12">
    <source>
        <dbReference type="ARBA" id="ARBA00023204"/>
    </source>
</evidence>
<evidence type="ECO:0000256" key="13">
    <source>
        <dbReference type="ARBA" id="ARBA00023242"/>
    </source>
</evidence>
<keyword evidence="13" id="KW-0539">Nucleus</keyword>
<dbReference type="GO" id="GO:0006281">
    <property type="term" value="P:DNA repair"/>
    <property type="evidence" value="ECO:0007669"/>
    <property type="project" value="UniProtKB-KW"/>
</dbReference>
<dbReference type="InterPro" id="IPR045261">
    <property type="entry name" value="MORC_ATPase"/>
</dbReference>
<dbReference type="GO" id="GO:0031047">
    <property type="term" value="P:regulatory ncRNA-mediated gene silencing"/>
    <property type="evidence" value="ECO:0007669"/>
    <property type="project" value="UniProtKB-KW"/>
</dbReference>
<dbReference type="OrthoDB" id="757982at2759"/>
<dbReference type="GO" id="GO:0005634">
    <property type="term" value="C:nucleus"/>
    <property type="evidence" value="ECO:0007669"/>
    <property type="project" value="UniProtKB-SubCell"/>
</dbReference>
<dbReference type="PANTHER" id="PTHR23336:SF80">
    <property type="entry name" value="PROTEIN MICRORCHIDIA 7-LIKE"/>
    <property type="match status" value="1"/>
</dbReference>
<protein>
    <recommendedName>
        <fullName evidence="16">Morc S5 domain-containing protein</fullName>
    </recommendedName>
</protein>
<dbReference type="Gene3D" id="3.30.565.10">
    <property type="entry name" value="Histidine kinase-like ATPase, C-terminal domain"/>
    <property type="match status" value="1"/>
</dbReference>
<feature type="coiled-coil region" evidence="14">
    <location>
        <begin position="693"/>
        <end position="787"/>
    </location>
</feature>